<dbReference type="SUPFAM" id="SSF103263">
    <property type="entry name" value="Chorismate synthase, AroC"/>
    <property type="match status" value="1"/>
</dbReference>
<evidence type="ECO:0000256" key="11">
    <source>
        <dbReference type="HAMAP-Rule" id="MF_00300"/>
    </source>
</evidence>
<dbReference type="InterPro" id="IPR000453">
    <property type="entry name" value="Chorismate_synth"/>
</dbReference>
<feature type="binding site" evidence="11">
    <location>
        <position position="324"/>
    </location>
    <ligand>
        <name>FMN</name>
        <dbReference type="ChEBI" id="CHEBI:58210"/>
    </ligand>
</feature>
<evidence type="ECO:0000313" key="13">
    <source>
        <dbReference type="EMBL" id="SDY16570.1"/>
    </source>
</evidence>
<comment type="similarity">
    <text evidence="2 11 12">Belongs to the chorismate synthase family.</text>
</comment>
<dbReference type="Pfam" id="PF01264">
    <property type="entry name" value="Chorismate_synt"/>
    <property type="match status" value="1"/>
</dbReference>
<keyword evidence="10 11" id="KW-0456">Lyase</keyword>
<gene>
    <name evidence="11" type="primary">aroC</name>
    <name evidence="13" type="ORF">SAMN02910414_00903</name>
</gene>
<evidence type="ECO:0000256" key="9">
    <source>
        <dbReference type="ARBA" id="ARBA00023141"/>
    </source>
</evidence>
<comment type="cofactor">
    <cofactor evidence="11 12">
        <name>FMNH2</name>
        <dbReference type="ChEBI" id="CHEBI:57618"/>
    </cofactor>
    <text evidence="11 12">Reduced FMN (FMNH(2)).</text>
</comment>
<feature type="binding site" evidence="11">
    <location>
        <begin position="298"/>
        <end position="302"/>
    </location>
    <ligand>
        <name>FMN</name>
        <dbReference type="ChEBI" id="CHEBI:58210"/>
    </ligand>
</feature>
<evidence type="ECO:0000256" key="10">
    <source>
        <dbReference type="ARBA" id="ARBA00023239"/>
    </source>
</evidence>
<dbReference type="GO" id="GO:0009423">
    <property type="term" value="P:chorismate biosynthetic process"/>
    <property type="evidence" value="ECO:0007669"/>
    <property type="project" value="UniProtKB-UniRule"/>
</dbReference>
<keyword evidence="7 11" id="KW-0274">FAD</keyword>
<feature type="binding site" evidence="11">
    <location>
        <position position="283"/>
    </location>
    <ligand>
        <name>FMN</name>
        <dbReference type="ChEBI" id="CHEBI:58210"/>
    </ligand>
</feature>
<keyword evidence="6 11" id="KW-0288">FMN</keyword>
<comment type="subunit">
    <text evidence="11">Homotetramer.</text>
</comment>
<feature type="binding site" evidence="11">
    <location>
        <position position="48"/>
    </location>
    <ligand>
        <name>NADP(+)</name>
        <dbReference type="ChEBI" id="CHEBI:58349"/>
    </ligand>
</feature>
<dbReference type="eggNOG" id="COG0082">
    <property type="taxonomic scope" value="Bacteria"/>
</dbReference>
<dbReference type="PROSITE" id="PS00787">
    <property type="entry name" value="CHORISMATE_SYNTHASE_1"/>
    <property type="match status" value="1"/>
</dbReference>
<evidence type="ECO:0000313" key="14">
    <source>
        <dbReference type="Proteomes" id="UP000183918"/>
    </source>
</evidence>
<keyword evidence="5 11" id="KW-0285">Flavoprotein</keyword>
<comment type="catalytic activity">
    <reaction evidence="11 12">
        <text>5-O-(1-carboxyvinyl)-3-phosphoshikimate = chorismate + phosphate</text>
        <dbReference type="Rhea" id="RHEA:21020"/>
        <dbReference type="ChEBI" id="CHEBI:29748"/>
        <dbReference type="ChEBI" id="CHEBI:43474"/>
        <dbReference type="ChEBI" id="CHEBI:57701"/>
        <dbReference type="EC" id="4.2.3.5"/>
    </reaction>
</comment>
<protein>
    <recommendedName>
        <fullName evidence="3 11">Chorismate synthase</fullName>
        <shortName evidence="11">CS</shortName>
        <ecNumber evidence="3 11">4.2.3.5</ecNumber>
    </recommendedName>
    <alternativeName>
        <fullName evidence="11">5-enolpyruvylshikimate-3-phosphate phospholyase</fullName>
    </alternativeName>
</protein>
<dbReference type="Proteomes" id="UP000183918">
    <property type="component" value="Unassembled WGS sequence"/>
</dbReference>
<name>A0A1H3HMG1_9FIRM</name>
<comment type="caution">
    <text evidence="11">Lacks conserved residue(s) required for the propagation of feature annotation.</text>
</comment>
<evidence type="ECO:0000256" key="12">
    <source>
        <dbReference type="RuleBase" id="RU000605"/>
    </source>
</evidence>
<dbReference type="EMBL" id="FNPG01000009">
    <property type="protein sequence ID" value="SDY16570.1"/>
    <property type="molecule type" value="Genomic_DNA"/>
</dbReference>
<dbReference type="PANTHER" id="PTHR21085:SF0">
    <property type="entry name" value="CHORISMATE SYNTHASE"/>
    <property type="match status" value="1"/>
</dbReference>
<evidence type="ECO:0000256" key="7">
    <source>
        <dbReference type="ARBA" id="ARBA00022827"/>
    </source>
</evidence>
<dbReference type="RefSeq" id="WP_074716520.1">
    <property type="nucleotide sequence ID" value="NZ_FNPG01000009.1"/>
</dbReference>
<accession>A0A1H3HMG1</accession>
<keyword evidence="9 11" id="KW-0057">Aromatic amino acid biosynthesis</keyword>
<evidence type="ECO:0000256" key="5">
    <source>
        <dbReference type="ARBA" id="ARBA00022630"/>
    </source>
</evidence>
<dbReference type="HAMAP" id="MF_00300">
    <property type="entry name" value="Chorismate_synth"/>
    <property type="match status" value="1"/>
</dbReference>
<dbReference type="CDD" id="cd07304">
    <property type="entry name" value="Chorismate_synthase"/>
    <property type="match status" value="1"/>
</dbReference>
<proteinExistence type="inferred from homology"/>
<evidence type="ECO:0000256" key="2">
    <source>
        <dbReference type="ARBA" id="ARBA00008014"/>
    </source>
</evidence>
<dbReference type="NCBIfam" id="NF003793">
    <property type="entry name" value="PRK05382.1"/>
    <property type="match status" value="1"/>
</dbReference>
<dbReference type="GO" id="GO:0010181">
    <property type="term" value="F:FMN binding"/>
    <property type="evidence" value="ECO:0007669"/>
    <property type="project" value="TreeGrafter"/>
</dbReference>
<dbReference type="EC" id="4.2.3.5" evidence="3 11"/>
<dbReference type="PROSITE" id="PS00788">
    <property type="entry name" value="CHORISMATE_SYNTHASE_2"/>
    <property type="match status" value="1"/>
</dbReference>
<dbReference type="GO" id="GO:0009073">
    <property type="term" value="P:aromatic amino acid family biosynthetic process"/>
    <property type="evidence" value="ECO:0007669"/>
    <property type="project" value="UniProtKB-KW"/>
</dbReference>
<dbReference type="UniPathway" id="UPA00053">
    <property type="reaction ID" value="UER00090"/>
</dbReference>
<comment type="function">
    <text evidence="11">Catalyzes the anti-1,4-elimination of the C-3 phosphate and the C-6 proR hydrogen from 5-enolpyruvylshikimate-3-phosphate (EPSP) to yield chorismate, which is the branch point compound that serves as the starting substrate for the three terminal pathways of aromatic amino acid biosynthesis. This reaction introduces a second double bond into the aromatic ring system.</text>
</comment>
<reference evidence="13 14" key="1">
    <citation type="submission" date="2016-10" db="EMBL/GenBank/DDBJ databases">
        <authorList>
            <person name="de Groot N.N."/>
        </authorList>
    </citation>
    <scope>NUCLEOTIDE SEQUENCE [LARGE SCALE GENOMIC DNA]</scope>
    <source>
        <strain evidence="13 14">DSM 14045</strain>
    </source>
</reference>
<evidence type="ECO:0000256" key="3">
    <source>
        <dbReference type="ARBA" id="ARBA00013036"/>
    </source>
</evidence>
<evidence type="ECO:0000256" key="6">
    <source>
        <dbReference type="ARBA" id="ARBA00022643"/>
    </source>
</evidence>
<dbReference type="PANTHER" id="PTHR21085">
    <property type="entry name" value="CHORISMATE SYNTHASE"/>
    <property type="match status" value="1"/>
</dbReference>
<comment type="pathway">
    <text evidence="1 11 12">Metabolic intermediate biosynthesis; chorismate biosynthesis; chorismate from D-erythrose 4-phosphate and phosphoenolpyruvate: step 7/7.</text>
</comment>
<evidence type="ECO:0000256" key="8">
    <source>
        <dbReference type="ARBA" id="ARBA00022857"/>
    </source>
</evidence>
<keyword evidence="8 11" id="KW-0521">NADP</keyword>
<dbReference type="PIRSF" id="PIRSF001456">
    <property type="entry name" value="Chorismate_synth"/>
    <property type="match status" value="1"/>
</dbReference>
<dbReference type="NCBIfam" id="TIGR00033">
    <property type="entry name" value="aroC"/>
    <property type="match status" value="1"/>
</dbReference>
<keyword evidence="14" id="KW-1185">Reference proteome</keyword>
<dbReference type="GO" id="GO:0005829">
    <property type="term" value="C:cytosol"/>
    <property type="evidence" value="ECO:0007669"/>
    <property type="project" value="TreeGrafter"/>
</dbReference>
<evidence type="ECO:0000256" key="1">
    <source>
        <dbReference type="ARBA" id="ARBA00005044"/>
    </source>
</evidence>
<dbReference type="InterPro" id="IPR020541">
    <property type="entry name" value="Chorismate_synthase_CS"/>
</dbReference>
<dbReference type="InterPro" id="IPR035904">
    <property type="entry name" value="Chorismate_synth_AroC_sf"/>
</dbReference>
<dbReference type="AlphaFoldDB" id="A0A1H3HMG1"/>
<dbReference type="GO" id="GO:0008652">
    <property type="term" value="P:amino acid biosynthetic process"/>
    <property type="evidence" value="ECO:0007669"/>
    <property type="project" value="UniProtKB-KW"/>
</dbReference>
<dbReference type="OrthoDB" id="9771806at2"/>
<keyword evidence="4 11" id="KW-0028">Amino-acid biosynthesis</keyword>
<dbReference type="GO" id="GO:0004107">
    <property type="term" value="F:chorismate synthase activity"/>
    <property type="evidence" value="ECO:0007669"/>
    <property type="project" value="UniProtKB-UniRule"/>
</dbReference>
<sequence>MAGSIFGKNFTITTWGESHGKGLGVVIDGCPAGLELSSDDIQAFLDRRKPGQSNITTQRKEDDKVTILSGVFEGKTTGTPISLIVENTNQKSKDYSQIASYYRPGHADFGFDMKYGFRDYRGGGRSSGRETIGRVAAGAIASKILNQLGITLLCYTKSIGGIYIDYDNFDEDYISQNKLYMPDRDAFFKADEYLAKCMEKKDSAGGLIECVIEGMPAGIGEPVFDKLDAQLAKAIFSIGSVKGFEIGDGFDVVSSTGSYNNDEFCIINGEISKKTNHAGGILGGMSDSSPIVFRAAIKPTPSIASKQHTITCDGEEIEISINGRHDPIIVPRAVVVVESMAAITILDLLLENMHARLDSIEDFYMR</sequence>
<evidence type="ECO:0000256" key="4">
    <source>
        <dbReference type="ARBA" id="ARBA00022605"/>
    </source>
</evidence>
<organism evidence="13 14">
    <name type="scientific">Lachnobacterium bovis DSM 14045</name>
    <dbReference type="NCBI Taxonomy" id="1122142"/>
    <lineage>
        <taxon>Bacteria</taxon>
        <taxon>Bacillati</taxon>
        <taxon>Bacillota</taxon>
        <taxon>Clostridia</taxon>
        <taxon>Lachnospirales</taxon>
        <taxon>Lachnospiraceae</taxon>
        <taxon>Lachnobacterium</taxon>
    </lineage>
</organism>
<dbReference type="STRING" id="1122142.SAMN02910414_00903"/>
<dbReference type="Gene3D" id="3.60.150.10">
    <property type="entry name" value="Chorismate synthase AroC"/>
    <property type="match status" value="1"/>
</dbReference>
<feature type="binding site" evidence="11">
    <location>
        <begin position="125"/>
        <end position="127"/>
    </location>
    <ligand>
        <name>FMN</name>
        <dbReference type="ChEBI" id="CHEBI:58210"/>
    </ligand>
</feature>